<protein>
    <submittedName>
        <fullName evidence="10">Efflux ABC transporter, permease protein</fullName>
    </submittedName>
</protein>
<feature type="transmembrane region" description="Helical" evidence="7">
    <location>
        <begin position="376"/>
        <end position="396"/>
    </location>
</feature>
<dbReference type="PATRIC" id="fig|879305.3.peg.798"/>
<keyword evidence="2" id="KW-1003">Cell membrane</keyword>
<accession>F0GVG8</accession>
<organism evidence="10 11">
    <name type="scientific">Anaerococcus prevotii ACS-065-V-Col13</name>
    <dbReference type="NCBI Taxonomy" id="879305"/>
    <lineage>
        <taxon>Bacteria</taxon>
        <taxon>Bacillati</taxon>
        <taxon>Bacillota</taxon>
        <taxon>Tissierellia</taxon>
        <taxon>Tissierellales</taxon>
        <taxon>Peptoniphilaceae</taxon>
        <taxon>Anaerococcus</taxon>
    </lineage>
</organism>
<evidence type="ECO:0000259" key="9">
    <source>
        <dbReference type="Pfam" id="PF12704"/>
    </source>
</evidence>
<evidence type="ECO:0000256" key="5">
    <source>
        <dbReference type="ARBA" id="ARBA00023136"/>
    </source>
</evidence>
<dbReference type="Pfam" id="PF02687">
    <property type="entry name" value="FtsX"/>
    <property type="match status" value="1"/>
</dbReference>
<feature type="domain" description="ABC3 transporter permease C-terminal" evidence="8">
    <location>
        <begin position="327"/>
        <end position="450"/>
    </location>
</feature>
<comment type="similarity">
    <text evidence="6">Belongs to the ABC-4 integral membrane protein family.</text>
</comment>
<evidence type="ECO:0000256" key="2">
    <source>
        <dbReference type="ARBA" id="ARBA00022475"/>
    </source>
</evidence>
<dbReference type="InterPro" id="IPR003838">
    <property type="entry name" value="ABC3_permease_C"/>
</dbReference>
<evidence type="ECO:0000256" key="6">
    <source>
        <dbReference type="ARBA" id="ARBA00038076"/>
    </source>
</evidence>
<dbReference type="eggNOG" id="COG0577">
    <property type="taxonomic scope" value="Bacteria"/>
</dbReference>
<sequence>MKIRDRLEMALRNLVRRKSRTILTILSVVIGASSIILMIAFALGINQQQKDMIDSFGGLSSIQILTEGNGGTAKIDQANITKLKNIEGVGAVVPSKSFFSEILVKGDEDIKISGEIQVVPDDVIENISKDMMEWGDRINKADDDKIILGSQLSAGKMVKESYGFSQEPIEDFDFKTHEYILRLGYKEMDDDGVNFTNENEENGEEKKADYIDIPVQVTGKMNSKAFISPWASVINESFYKKLKKEDKKLTNSQLNQNFDMDGKPIEEKAGSEIAYDNLKVVVEDVENLPQVEESIRKAGFDTQSEAGSAEEIKKSNMVVTMILGGIGSVAFIVSAIGIINTMLMSIYERQKEIGVMKVIGASVDDVRSMFLIESGFIGFFGGIVGLIISLIVGLAINSLAANSGFFGSMNGEASKIIIIPIWLSLLGVGFSSMVGVLAGYIPARRATRLSAIEALRSN</sequence>
<dbReference type="GO" id="GO:0005886">
    <property type="term" value="C:plasma membrane"/>
    <property type="evidence" value="ECO:0007669"/>
    <property type="project" value="UniProtKB-SubCell"/>
</dbReference>
<dbReference type="Pfam" id="PF12704">
    <property type="entry name" value="MacB_PCD"/>
    <property type="match status" value="1"/>
</dbReference>
<evidence type="ECO:0000259" key="8">
    <source>
        <dbReference type="Pfam" id="PF02687"/>
    </source>
</evidence>
<keyword evidence="3 7" id="KW-0812">Transmembrane</keyword>
<dbReference type="AlphaFoldDB" id="F0GVG8"/>
<evidence type="ECO:0000313" key="10">
    <source>
        <dbReference type="EMBL" id="EGC82187.1"/>
    </source>
</evidence>
<dbReference type="STRING" id="879305.HMPREF9290_0800"/>
<gene>
    <name evidence="10" type="ORF">HMPREF9290_0800</name>
</gene>
<name>F0GVG8_9FIRM</name>
<dbReference type="GO" id="GO:0022857">
    <property type="term" value="F:transmembrane transporter activity"/>
    <property type="evidence" value="ECO:0007669"/>
    <property type="project" value="TreeGrafter"/>
</dbReference>
<keyword evidence="4 7" id="KW-1133">Transmembrane helix</keyword>
<feature type="transmembrane region" description="Helical" evidence="7">
    <location>
        <begin position="321"/>
        <end position="347"/>
    </location>
</feature>
<comment type="subcellular location">
    <subcellularLocation>
        <location evidence="1">Cell membrane</location>
        <topology evidence="1">Multi-pass membrane protein</topology>
    </subcellularLocation>
</comment>
<dbReference type="PANTHER" id="PTHR30572">
    <property type="entry name" value="MEMBRANE COMPONENT OF TRANSPORTER-RELATED"/>
    <property type="match status" value="1"/>
</dbReference>
<feature type="transmembrane region" description="Helical" evidence="7">
    <location>
        <begin position="21"/>
        <end position="45"/>
    </location>
</feature>
<dbReference type="RefSeq" id="WP_004834780.1">
    <property type="nucleotide sequence ID" value="NZ_AEXM01000016.1"/>
</dbReference>
<keyword evidence="11" id="KW-1185">Reference proteome</keyword>
<evidence type="ECO:0000256" key="4">
    <source>
        <dbReference type="ARBA" id="ARBA00022989"/>
    </source>
</evidence>
<evidence type="ECO:0000256" key="3">
    <source>
        <dbReference type="ARBA" id="ARBA00022692"/>
    </source>
</evidence>
<feature type="transmembrane region" description="Helical" evidence="7">
    <location>
        <begin position="416"/>
        <end position="441"/>
    </location>
</feature>
<dbReference type="EMBL" id="AEXM01000016">
    <property type="protein sequence ID" value="EGC82187.1"/>
    <property type="molecule type" value="Genomic_DNA"/>
</dbReference>
<reference evidence="10 11" key="1">
    <citation type="submission" date="2011-01" db="EMBL/GenBank/DDBJ databases">
        <authorList>
            <person name="Durkin A.S."/>
            <person name="Madupu R."/>
            <person name="Torralba M."/>
            <person name="Gillis M."/>
            <person name="Methe B."/>
            <person name="Sutton G."/>
            <person name="Nelson K.E."/>
        </authorList>
    </citation>
    <scope>NUCLEOTIDE SEQUENCE [LARGE SCALE GENOMIC DNA]</scope>
    <source>
        <strain evidence="10 11">ACS-065-V-Col13</strain>
    </source>
</reference>
<comment type="caution">
    <text evidence="10">The sequence shown here is derived from an EMBL/GenBank/DDBJ whole genome shotgun (WGS) entry which is preliminary data.</text>
</comment>
<proteinExistence type="inferred from homology"/>
<dbReference type="Proteomes" id="UP000005286">
    <property type="component" value="Unassembled WGS sequence"/>
</dbReference>
<evidence type="ECO:0000256" key="1">
    <source>
        <dbReference type="ARBA" id="ARBA00004651"/>
    </source>
</evidence>
<dbReference type="InterPro" id="IPR050250">
    <property type="entry name" value="Macrolide_Exporter_MacB"/>
</dbReference>
<feature type="domain" description="MacB-like periplasmic core" evidence="9">
    <location>
        <begin position="21"/>
        <end position="109"/>
    </location>
</feature>
<evidence type="ECO:0000313" key="11">
    <source>
        <dbReference type="Proteomes" id="UP000005286"/>
    </source>
</evidence>
<keyword evidence="5 7" id="KW-0472">Membrane</keyword>
<dbReference type="InterPro" id="IPR025857">
    <property type="entry name" value="MacB_PCD"/>
</dbReference>
<dbReference type="PANTHER" id="PTHR30572:SF4">
    <property type="entry name" value="ABC TRANSPORTER PERMEASE YTRF"/>
    <property type="match status" value="1"/>
</dbReference>
<evidence type="ECO:0000256" key="7">
    <source>
        <dbReference type="SAM" id="Phobius"/>
    </source>
</evidence>